<sequence length="195" mass="21754">MDVLNRWTNFWRFRRALASSARDPNGALLRARLGEWETVASRHGFALILGEAPQSMRLCGIYDELEVEIQLSIGGSTGDRHCVFFSARLPAALPAGLLERLNGVVGPVIKYRAALFDEFESILSESNVPAGYRTSGRNETIAEAHRLFNPSGDGWTTLRLSSEYLTCAMPWINGAYEYTEVLVNLTRMARIFASH</sequence>
<proteinExistence type="predicted"/>
<dbReference type="Proteomes" id="UP001379533">
    <property type="component" value="Chromosome"/>
</dbReference>
<accession>A0ABZ2KC50</accession>
<organism evidence="1 2">
    <name type="scientific">Pendulispora brunnea</name>
    <dbReference type="NCBI Taxonomy" id="2905690"/>
    <lineage>
        <taxon>Bacteria</taxon>
        <taxon>Pseudomonadati</taxon>
        <taxon>Myxococcota</taxon>
        <taxon>Myxococcia</taxon>
        <taxon>Myxococcales</taxon>
        <taxon>Sorangiineae</taxon>
        <taxon>Pendulisporaceae</taxon>
        <taxon>Pendulispora</taxon>
    </lineage>
</organism>
<dbReference type="EMBL" id="CP089982">
    <property type="protein sequence ID" value="WXA96257.1"/>
    <property type="molecule type" value="Genomic_DNA"/>
</dbReference>
<protein>
    <submittedName>
        <fullName evidence="1">Uncharacterized protein</fullName>
    </submittedName>
</protein>
<keyword evidence="2" id="KW-1185">Reference proteome</keyword>
<dbReference type="RefSeq" id="WP_394846873.1">
    <property type="nucleotide sequence ID" value="NZ_CP089982.1"/>
</dbReference>
<evidence type="ECO:0000313" key="1">
    <source>
        <dbReference type="EMBL" id="WXA96257.1"/>
    </source>
</evidence>
<reference evidence="1 2" key="1">
    <citation type="submission" date="2021-12" db="EMBL/GenBank/DDBJ databases">
        <title>Discovery of the Pendulisporaceae a myxobacterial family with distinct sporulation behavior and unique specialized metabolism.</title>
        <authorList>
            <person name="Garcia R."/>
            <person name="Popoff A."/>
            <person name="Bader C.D."/>
            <person name="Loehr J."/>
            <person name="Walesch S."/>
            <person name="Walt C."/>
            <person name="Boldt J."/>
            <person name="Bunk B."/>
            <person name="Haeckl F.J.F.P.J."/>
            <person name="Gunesch A.P."/>
            <person name="Birkelbach J."/>
            <person name="Nuebel U."/>
            <person name="Pietschmann T."/>
            <person name="Bach T."/>
            <person name="Mueller R."/>
        </authorList>
    </citation>
    <scope>NUCLEOTIDE SEQUENCE [LARGE SCALE GENOMIC DNA]</scope>
    <source>
        <strain evidence="1 2">MSr12523</strain>
    </source>
</reference>
<gene>
    <name evidence="1" type="ORF">LZC95_05330</name>
</gene>
<evidence type="ECO:0000313" key="2">
    <source>
        <dbReference type="Proteomes" id="UP001379533"/>
    </source>
</evidence>
<name>A0ABZ2KC50_9BACT</name>